<keyword evidence="2" id="KW-1185">Reference proteome</keyword>
<sequence>MVGPLPELVKERGAEYIRLVITSKLDGGSHEIGGVQ</sequence>
<comment type="caution">
    <text evidence="1">The sequence shown here is derived from an EMBL/GenBank/DDBJ whole genome shotgun (WGS) entry which is preliminary data.</text>
</comment>
<accession>A0AAD6RLK5</accession>
<organism evidence="1 2">
    <name type="scientific">Populus alba x Populus x berolinensis</name>
    <dbReference type="NCBI Taxonomy" id="444605"/>
    <lineage>
        <taxon>Eukaryota</taxon>
        <taxon>Viridiplantae</taxon>
        <taxon>Streptophyta</taxon>
        <taxon>Embryophyta</taxon>
        <taxon>Tracheophyta</taxon>
        <taxon>Spermatophyta</taxon>
        <taxon>Magnoliopsida</taxon>
        <taxon>eudicotyledons</taxon>
        <taxon>Gunneridae</taxon>
        <taxon>Pentapetalae</taxon>
        <taxon>rosids</taxon>
        <taxon>fabids</taxon>
        <taxon>Malpighiales</taxon>
        <taxon>Salicaceae</taxon>
        <taxon>Saliceae</taxon>
        <taxon>Populus</taxon>
    </lineage>
</organism>
<dbReference type="Proteomes" id="UP001164929">
    <property type="component" value="Chromosome 1"/>
</dbReference>
<dbReference type="AlphaFoldDB" id="A0AAD6RLK5"/>
<evidence type="ECO:0000313" key="2">
    <source>
        <dbReference type="Proteomes" id="UP001164929"/>
    </source>
</evidence>
<name>A0AAD6RLK5_9ROSI</name>
<evidence type="ECO:0000313" key="1">
    <source>
        <dbReference type="EMBL" id="KAJ7011234.1"/>
    </source>
</evidence>
<gene>
    <name evidence="1" type="ORF">NC653_001610</name>
</gene>
<protein>
    <submittedName>
        <fullName evidence="1">Uncharacterized protein</fullName>
    </submittedName>
</protein>
<reference evidence="1 2" key="1">
    <citation type="journal article" date="2023" name="Mol. Ecol. Resour.">
        <title>Chromosome-level genome assembly of a triploid poplar Populus alba 'Berolinensis'.</title>
        <authorList>
            <person name="Chen S."/>
            <person name="Yu Y."/>
            <person name="Wang X."/>
            <person name="Wang S."/>
            <person name="Zhang T."/>
            <person name="Zhou Y."/>
            <person name="He R."/>
            <person name="Meng N."/>
            <person name="Wang Y."/>
            <person name="Liu W."/>
            <person name="Liu Z."/>
            <person name="Liu J."/>
            <person name="Guo Q."/>
            <person name="Huang H."/>
            <person name="Sederoff R.R."/>
            <person name="Wang G."/>
            <person name="Qu G."/>
            <person name="Chen S."/>
        </authorList>
    </citation>
    <scope>NUCLEOTIDE SEQUENCE [LARGE SCALE GENOMIC DNA]</scope>
    <source>
        <strain evidence="1">SC-2020</strain>
    </source>
</reference>
<dbReference type="EMBL" id="JAQIZT010000001">
    <property type="protein sequence ID" value="KAJ7011234.1"/>
    <property type="molecule type" value="Genomic_DNA"/>
</dbReference>
<proteinExistence type="predicted"/>